<proteinExistence type="predicted"/>
<reference evidence="4" key="2">
    <citation type="submission" date="2024-04" db="EMBL/GenBank/DDBJ databases">
        <authorList>
            <person name="Chen Y."/>
            <person name="Shah S."/>
            <person name="Dougan E. K."/>
            <person name="Thang M."/>
            <person name="Chan C."/>
        </authorList>
    </citation>
    <scope>NUCLEOTIDE SEQUENCE [LARGE SCALE GENOMIC DNA]</scope>
</reference>
<keyword evidence="2" id="KW-0812">Transmembrane</keyword>
<sequence length="1313" mass="140722">MADQSKLLYDYFATSFEHFAGLVEVLETSLYNLKLEDAPRQIQREFGPLLMPSVVLVFIITASNCYFGFLLAGDESLAEALRNGIFLDGNGSLNEYEARHGDRNILFLFATAHVVLIGVAIVYIAIDLLRRHLHARLKARRKSRISLAGQFFSADDSVSDESELEIGTSKSGADVAAEGEASETLRPRESGAAWSELSDFVSTPFASRKPLRIANRKARYIARHIANRTRIQQVAIGRVSTNSSEPEVRIKGIFGLSPSRSSVSRPSQEWIGLCRIKDTQVVIRVAATSTSTVICTLAHGKRIMVEQAIRGGKGKIWGRISNPVAGWVLLADQQNGYKAVSKANVPSPVQEHAAHRTSRSETPKTLSGALRSMASGQSYGSRDSAGSGASASKGSAVPRLQRITMTRVLTEHRQSESQFAGGFDQRNHFDASPQDLLDWIGVSASSPSRRAAATTGPSNRSEKRSVRGTQFFQGGSLDLPPPSLWSGGCLGFGVVLALTLCVAPRSVWPLVPVSLRPTCMSQPSSNHDVGIELHISLPEGIQVTVRAPTSSAGVAADLLGYISLFQASAPSVRSDRSFEVVSSVAESVRNSPPRERPVESRDSILRSFAGCPSRLFVHSPRLCGSTLSGKDRVARAWLAGQWAGAVRSGRIGSPNRTPAIDLRSRFYAVLRAPGLAGPTIFRSSACYWRCVGNLEESSAISQSFPSEVEARIYLEAAGETDIESDVEPYVLDWPAAEPGSVAEALVLVTHIRPGGFLAAVPVGFIPEEVLAVGNSSQPPGPVGPSTVIVVPGSMLDNGTLVPVGSPVSVVVVDFSQDVLPQLHPLPVASDLHFTFDPDQPYAVPTPLDLLSRIQEWLEAGGDSGLGYATAGGEDIDGVPLEEEDFADATPGSPLSAVPKLPTKSRKAKPTVPGPGRPTSAEKRPTVASLASSLQELIQVNSGLTQQIQSLSLRQQQLERRATPPPQTLATPQTLLSQPLSSALVSQSHQPSAVAKAIGTPPRTSAGLTPGLLRSPLIQPPELTELEEEKLEHPPSTSRDPLAHAVLAQSKALTALVSQISSQSSDPLLDLGEGGRAKLQAELAAQRGSFFSSVLTAMARRMQPTSSAEGTPEELMAKGVSGSRYLERFGGFGKHRELGCLQHQVMTIMDFLQVGNLQAARDPTALLAVTIDQAALDNGRFDLANVLCLQEEPPSTVFSHKPANVLSRTRAFTPLASQQWITVALAYIKELDVITTKRREENGAAVLRPNNRSQRTEVAYEGSLCHVSPVDDLPSTLDFADPHKACVLSCSFFCHPAPIFRDGFRTLSPAPAIS</sequence>
<gene>
    <name evidence="3" type="ORF">C1SCF055_LOCUS27672</name>
</gene>
<feature type="region of interest" description="Disordered" evidence="1">
    <location>
        <begin position="343"/>
        <end position="397"/>
    </location>
</feature>
<evidence type="ECO:0000313" key="5">
    <source>
        <dbReference type="Proteomes" id="UP001152797"/>
    </source>
</evidence>
<evidence type="ECO:0000313" key="3">
    <source>
        <dbReference type="EMBL" id="CAI4001645.1"/>
    </source>
</evidence>
<keyword evidence="2" id="KW-1133">Transmembrane helix</keyword>
<feature type="region of interest" description="Disordered" evidence="1">
    <location>
        <begin position="883"/>
        <end position="927"/>
    </location>
</feature>
<keyword evidence="2" id="KW-0472">Membrane</keyword>
<dbReference type="Proteomes" id="UP001152797">
    <property type="component" value="Unassembled WGS sequence"/>
</dbReference>
<protein>
    <submittedName>
        <fullName evidence="3">Uncharacterized protein</fullName>
    </submittedName>
</protein>
<feature type="compositionally biased region" description="Polar residues" evidence="1">
    <location>
        <begin position="980"/>
        <end position="990"/>
    </location>
</feature>
<feature type="transmembrane region" description="Helical" evidence="2">
    <location>
        <begin position="49"/>
        <end position="72"/>
    </location>
</feature>
<dbReference type="EMBL" id="CAMXCT010002974">
    <property type="protein sequence ID" value="CAI4001645.1"/>
    <property type="molecule type" value="Genomic_DNA"/>
</dbReference>
<accession>A0A9P1G8K6</accession>
<comment type="caution">
    <text evidence="3">The sequence shown here is derived from an EMBL/GenBank/DDBJ whole genome shotgun (WGS) entry which is preliminary data.</text>
</comment>
<evidence type="ECO:0000313" key="4">
    <source>
        <dbReference type="EMBL" id="CAL1155020.1"/>
    </source>
</evidence>
<keyword evidence="5" id="KW-1185">Reference proteome</keyword>
<dbReference type="EMBL" id="CAMXCT030002974">
    <property type="protein sequence ID" value="CAL4788957.1"/>
    <property type="molecule type" value="Genomic_DNA"/>
</dbReference>
<name>A0A9P1G8K6_9DINO</name>
<dbReference type="OrthoDB" id="419323at2759"/>
<feature type="compositionally biased region" description="Low complexity" evidence="1">
    <location>
        <begin position="378"/>
        <end position="396"/>
    </location>
</feature>
<feature type="compositionally biased region" description="Basic and acidic residues" evidence="1">
    <location>
        <begin position="352"/>
        <end position="362"/>
    </location>
</feature>
<evidence type="ECO:0000256" key="1">
    <source>
        <dbReference type="SAM" id="MobiDB-lite"/>
    </source>
</evidence>
<feature type="region of interest" description="Disordered" evidence="1">
    <location>
        <begin position="979"/>
        <end position="1015"/>
    </location>
</feature>
<feature type="region of interest" description="Disordered" evidence="1">
    <location>
        <begin position="166"/>
        <end position="190"/>
    </location>
</feature>
<evidence type="ECO:0000256" key="2">
    <source>
        <dbReference type="SAM" id="Phobius"/>
    </source>
</evidence>
<reference evidence="3" key="1">
    <citation type="submission" date="2022-10" db="EMBL/GenBank/DDBJ databases">
        <authorList>
            <person name="Chen Y."/>
            <person name="Dougan E. K."/>
            <person name="Chan C."/>
            <person name="Rhodes N."/>
            <person name="Thang M."/>
        </authorList>
    </citation>
    <scope>NUCLEOTIDE SEQUENCE</scope>
</reference>
<feature type="transmembrane region" description="Helical" evidence="2">
    <location>
        <begin position="105"/>
        <end position="126"/>
    </location>
</feature>
<organism evidence="3">
    <name type="scientific">Cladocopium goreaui</name>
    <dbReference type="NCBI Taxonomy" id="2562237"/>
    <lineage>
        <taxon>Eukaryota</taxon>
        <taxon>Sar</taxon>
        <taxon>Alveolata</taxon>
        <taxon>Dinophyceae</taxon>
        <taxon>Suessiales</taxon>
        <taxon>Symbiodiniaceae</taxon>
        <taxon>Cladocopium</taxon>
    </lineage>
</organism>
<dbReference type="EMBL" id="CAMXCT020002974">
    <property type="protein sequence ID" value="CAL1155020.1"/>
    <property type="molecule type" value="Genomic_DNA"/>
</dbReference>